<name>A0A4Q7PG07_9FLAO</name>
<feature type="domain" description="PAC" evidence="9">
    <location>
        <begin position="391"/>
        <end position="443"/>
    </location>
</feature>
<evidence type="ECO:0000313" key="11">
    <source>
        <dbReference type="EMBL" id="RZS99443.1"/>
    </source>
</evidence>
<dbReference type="OrthoDB" id="1522078at2"/>
<evidence type="ECO:0000256" key="1">
    <source>
        <dbReference type="ARBA" id="ARBA00004196"/>
    </source>
</evidence>
<comment type="similarity">
    <text evidence="2">Belongs to the adenylyl cyclase class-3 family.</text>
</comment>
<dbReference type="InterPro" id="IPR050697">
    <property type="entry name" value="Adenylyl/Guanylyl_Cyclase_3/4"/>
</dbReference>
<dbReference type="SMART" id="SM00044">
    <property type="entry name" value="CYCc"/>
    <property type="match status" value="1"/>
</dbReference>
<dbReference type="Gene3D" id="3.30.70.1230">
    <property type="entry name" value="Nucleotide cyclase"/>
    <property type="match status" value="1"/>
</dbReference>
<keyword evidence="5" id="KW-1133">Transmembrane helix</keyword>
<dbReference type="Pfam" id="PF13426">
    <property type="entry name" value="PAS_9"/>
    <property type="match status" value="1"/>
</dbReference>
<evidence type="ECO:0000256" key="4">
    <source>
        <dbReference type="ARBA" id="ARBA00022692"/>
    </source>
</evidence>
<dbReference type="CDD" id="cd07302">
    <property type="entry name" value="CHD"/>
    <property type="match status" value="1"/>
</dbReference>
<evidence type="ECO:0000259" key="10">
    <source>
        <dbReference type="PROSITE" id="PS50125"/>
    </source>
</evidence>
<sequence length="715" mass="80028">MKNERLLQEVQDILGNISNALDAERSSIFLYNAQKQTLESFVAQGIDNIVISIPSHKGVVGKTFSTGKYQIVNNTKQSKAFDNSSDKQLQFITRSIISVPVYNKSEKCIGVIQCINKKKGAFDLKDLKILQGFASTLSLVIKNKQLYHASEQLKNNFSTLLDVFGAISSELELDSLIPLIMAKAAEITGADRSSLFFMDHTTGELWTVYAKGLEKKVVRTKKGIVAQVAKEKKALIVNEPYSNPLFNPAIDKKTGYTTRSILSVPVFQANNEILGVIQVINKLDGNFDKRDLSILQGFASQIRIAIENAKLFDEVHNVKNYLDVLVQNLDNAIVTVDLSGHIKTVNQTFYTMFGLDSSENVINKHVKELHTSLSPLFKHYINTISTGKKEYQDEIEIQTIASKNVVVNLSVLPMQDLNGNIIGAIQVFQDISKEKRIRANLSRYIPNHLVNEVINKDELSMLKGKYGKSTILFSDIRNFTSLTEELGAIQIVELLNKYFNAMITSVYKYDGILDKFIGDAIMAVFGIPYPGQKDPANAIHSALDMFEMLRKLNVKNEKQPILNIGIGISTGNVVSGNVGSEKRFEYTVIGDAVNLAARLESATKIYNVDLLICEETYNQVKSSFHCREIDTLQVKGKQIPVKIYTVYSRKTKALSKDIADFNTYFSAGLKAYKNKYYEKASQNFKKAYDLQPQDGPTQLFIKRCEAFIKKTIPAG</sequence>
<proteinExistence type="inferred from homology"/>
<dbReference type="EMBL" id="SGXE01000001">
    <property type="protein sequence ID" value="RZS99443.1"/>
    <property type="molecule type" value="Genomic_DNA"/>
</dbReference>
<dbReference type="GO" id="GO:0035556">
    <property type="term" value="P:intracellular signal transduction"/>
    <property type="evidence" value="ECO:0007669"/>
    <property type="project" value="InterPro"/>
</dbReference>
<dbReference type="PANTHER" id="PTHR43081:SF1">
    <property type="entry name" value="ADENYLATE CYCLASE, TERMINAL-DIFFERENTIATION SPECIFIC"/>
    <property type="match status" value="1"/>
</dbReference>
<dbReference type="InterPro" id="IPR000700">
    <property type="entry name" value="PAS-assoc_C"/>
</dbReference>
<evidence type="ECO:0000256" key="3">
    <source>
        <dbReference type="ARBA" id="ARBA00022475"/>
    </source>
</evidence>
<dbReference type="GO" id="GO:0006171">
    <property type="term" value="P:cAMP biosynthetic process"/>
    <property type="evidence" value="ECO:0007669"/>
    <property type="project" value="TreeGrafter"/>
</dbReference>
<evidence type="ECO:0000256" key="5">
    <source>
        <dbReference type="ARBA" id="ARBA00022989"/>
    </source>
</evidence>
<dbReference type="SUPFAM" id="SSF55781">
    <property type="entry name" value="GAF domain-like"/>
    <property type="match status" value="2"/>
</dbReference>
<evidence type="ECO:0000256" key="6">
    <source>
        <dbReference type="ARBA" id="ARBA00023136"/>
    </source>
</evidence>
<dbReference type="Gene3D" id="3.30.450.20">
    <property type="entry name" value="PAS domain"/>
    <property type="match status" value="1"/>
</dbReference>
<evidence type="ECO:0000256" key="7">
    <source>
        <dbReference type="PROSITE-ProRule" id="PRU00339"/>
    </source>
</evidence>
<dbReference type="PROSITE" id="PS50125">
    <property type="entry name" value="GUANYLATE_CYCLASE_2"/>
    <property type="match status" value="1"/>
</dbReference>
<evidence type="ECO:0000259" key="8">
    <source>
        <dbReference type="PROSITE" id="PS50112"/>
    </source>
</evidence>
<keyword evidence="3" id="KW-1003">Cell membrane</keyword>
<dbReference type="SMART" id="SM00065">
    <property type="entry name" value="GAF"/>
    <property type="match status" value="2"/>
</dbReference>
<dbReference type="InterPro" id="IPR001054">
    <property type="entry name" value="A/G_cyclase"/>
</dbReference>
<dbReference type="GO" id="GO:0030313">
    <property type="term" value="C:cell envelope"/>
    <property type="evidence" value="ECO:0007669"/>
    <property type="project" value="UniProtKB-SubCell"/>
</dbReference>
<dbReference type="Pfam" id="PF00211">
    <property type="entry name" value="Guanylate_cyc"/>
    <property type="match status" value="1"/>
</dbReference>
<dbReference type="InterPro" id="IPR019734">
    <property type="entry name" value="TPR_rpt"/>
</dbReference>
<dbReference type="InterPro" id="IPR035965">
    <property type="entry name" value="PAS-like_dom_sf"/>
</dbReference>
<organism evidence="11 12">
    <name type="scientific">Aquimarina brevivitae</name>
    <dbReference type="NCBI Taxonomy" id="323412"/>
    <lineage>
        <taxon>Bacteria</taxon>
        <taxon>Pseudomonadati</taxon>
        <taxon>Bacteroidota</taxon>
        <taxon>Flavobacteriia</taxon>
        <taxon>Flavobacteriales</taxon>
        <taxon>Flavobacteriaceae</taxon>
        <taxon>Aquimarina</taxon>
    </lineage>
</organism>
<keyword evidence="6" id="KW-0472">Membrane</keyword>
<dbReference type="InterPro" id="IPR000014">
    <property type="entry name" value="PAS"/>
</dbReference>
<dbReference type="SUPFAM" id="SSF55073">
    <property type="entry name" value="Nucleotide cyclase"/>
    <property type="match status" value="1"/>
</dbReference>
<dbReference type="Proteomes" id="UP000292262">
    <property type="component" value="Unassembled WGS sequence"/>
</dbReference>
<dbReference type="PANTHER" id="PTHR43081">
    <property type="entry name" value="ADENYLATE CYCLASE, TERMINAL-DIFFERENTIATION SPECIFIC-RELATED"/>
    <property type="match status" value="1"/>
</dbReference>
<protein>
    <submittedName>
        <fullName evidence="11">Adenylate cyclase</fullName>
    </submittedName>
</protein>
<dbReference type="NCBIfam" id="TIGR00229">
    <property type="entry name" value="sensory_box"/>
    <property type="match status" value="1"/>
</dbReference>
<evidence type="ECO:0000256" key="2">
    <source>
        <dbReference type="ARBA" id="ARBA00005381"/>
    </source>
</evidence>
<dbReference type="Gene3D" id="3.30.450.40">
    <property type="match status" value="2"/>
</dbReference>
<dbReference type="GO" id="GO:0004016">
    <property type="term" value="F:adenylate cyclase activity"/>
    <property type="evidence" value="ECO:0007669"/>
    <property type="project" value="UniProtKB-ARBA"/>
</dbReference>
<keyword evidence="7" id="KW-0802">TPR repeat</keyword>
<evidence type="ECO:0000259" key="9">
    <source>
        <dbReference type="PROSITE" id="PS50113"/>
    </source>
</evidence>
<dbReference type="InterPro" id="IPR003018">
    <property type="entry name" value="GAF"/>
</dbReference>
<dbReference type="InterPro" id="IPR029016">
    <property type="entry name" value="GAF-like_dom_sf"/>
</dbReference>
<comment type="caution">
    <text evidence="11">The sequence shown here is derived from an EMBL/GenBank/DDBJ whole genome shotgun (WGS) entry which is preliminary data.</text>
</comment>
<dbReference type="PROSITE" id="PS50113">
    <property type="entry name" value="PAC"/>
    <property type="match status" value="1"/>
</dbReference>
<feature type="repeat" description="TPR" evidence="7">
    <location>
        <begin position="661"/>
        <end position="694"/>
    </location>
</feature>
<keyword evidence="12" id="KW-1185">Reference proteome</keyword>
<evidence type="ECO:0000313" key="12">
    <source>
        <dbReference type="Proteomes" id="UP000292262"/>
    </source>
</evidence>
<dbReference type="FunFam" id="3.30.70.1230:FF:000016">
    <property type="entry name" value="Adenylate/guanylate cyclase domain-containing protein"/>
    <property type="match status" value="1"/>
</dbReference>
<dbReference type="SUPFAM" id="SSF55785">
    <property type="entry name" value="PYP-like sensor domain (PAS domain)"/>
    <property type="match status" value="1"/>
</dbReference>
<reference evidence="11 12" key="1">
    <citation type="submission" date="2019-02" db="EMBL/GenBank/DDBJ databases">
        <title>Genomic Encyclopedia of Type Strains, Phase IV (KMG-IV): sequencing the most valuable type-strain genomes for metagenomic binning, comparative biology and taxonomic classification.</title>
        <authorList>
            <person name="Goeker M."/>
        </authorList>
    </citation>
    <scope>NUCLEOTIDE SEQUENCE [LARGE SCALE GENOMIC DNA]</scope>
    <source>
        <strain evidence="11 12">DSM 17196</strain>
    </source>
</reference>
<dbReference type="CDD" id="cd00130">
    <property type="entry name" value="PAS"/>
    <property type="match status" value="1"/>
</dbReference>
<dbReference type="Pfam" id="PF01590">
    <property type="entry name" value="GAF"/>
    <property type="match status" value="2"/>
</dbReference>
<comment type="subcellular location">
    <subcellularLocation>
        <location evidence="1">Cell envelope</location>
    </subcellularLocation>
</comment>
<accession>A0A4Q7PG07</accession>
<gene>
    <name evidence="11" type="ORF">EV197_0653</name>
</gene>
<dbReference type="PROSITE" id="PS50112">
    <property type="entry name" value="PAS"/>
    <property type="match status" value="1"/>
</dbReference>
<feature type="domain" description="Guanylate cyclase" evidence="10">
    <location>
        <begin position="470"/>
        <end position="600"/>
    </location>
</feature>
<keyword evidence="4" id="KW-0812">Transmembrane</keyword>
<feature type="domain" description="PAS" evidence="8">
    <location>
        <begin position="318"/>
        <end position="359"/>
    </location>
</feature>
<dbReference type="AlphaFoldDB" id="A0A4Q7PG07"/>
<dbReference type="PROSITE" id="PS50005">
    <property type="entry name" value="TPR"/>
    <property type="match status" value="1"/>
</dbReference>
<dbReference type="RefSeq" id="WP_130285282.1">
    <property type="nucleotide sequence ID" value="NZ_SGXE01000001.1"/>
</dbReference>
<dbReference type="InterPro" id="IPR029787">
    <property type="entry name" value="Nucleotide_cyclase"/>
</dbReference>